<dbReference type="InParanoid" id="A0A151ZH40"/>
<protein>
    <submittedName>
        <fullName evidence="2">Uncharacterized protein</fullName>
    </submittedName>
</protein>
<keyword evidence="3" id="KW-1185">Reference proteome</keyword>
<name>A0A151ZH40_TIELA</name>
<sequence>MREYTTVLIVFILILVQICYSSSVPSTLVFVGVYDDSEFAYYNVEISLSNGKIHNKQQVDISEIELSNFVSVLNYSPNDGYLMVTEVEGSSRNQYYLELGNIDSKGTYTSDTDNIKYQVFNPPLAPYIGYDNLTETLLFVAADYQDQAFLYFYNFKTLTLTPLNLKIDAIYPYIPAGVYDVETQSYYILYVEEKSSDIELVTYDLSQKSLGPAQTIKGIESLNALNSTYLIVTNKELYLLDLNNANDQLVFYSIDQNSGTANPLYSTTNYQTNSTIISQNYYTTPGSDYIVFFTFPSPTNQDTVSIITFEISTATVVSTSKVTNFPYLNTDSPSWLF</sequence>
<evidence type="ECO:0000256" key="1">
    <source>
        <dbReference type="SAM" id="SignalP"/>
    </source>
</evidence>
<accession>A0A151ZH40</accession>
<keyword evidence="1" id="KW-0732">Signal</keyword>
<dbReference type="Proteomes" id="UP000076078">
    <property type="component" value="Unassembled WGS sequence"/>
</dbReference>
<dbReference type="EMBL" id="LODT01000028">
    <property type="protein sequence ID" value="KYQ93292.1"/>
    <property type="molecule type" value="Genomic_DNA"/>
</dbReference>
<dbReference type="AlphaFoldDB" id="A0A151ZH40"/>
<proteinExistence type="predicted"/>
<organism evidence="2 3">
    <name type="scientific">Tieghemostelium lacteum</name>
    <name type="common">Slime mold</name>
    <name type="synonym">Dictyostelium lacteum</name>
    <dbReference type="NCBI Taxonomy" id="361077"/>
    <lineage>
        <taxon>Eukaryota</taxon>
        <taxon>Amoebozoa</taxon>
        <taxon>Evosea</taxon>
        <taxon>Eumycetozoa</taxon>
        <taxon>Dictyostelia</taxon>
        <taxon>Dictyosteliales</taxon>
        <taxon>Raperosteliaceae</taxon>
        <taxon>Tieghemostelium</taxon>
    </lineage>
</organism>
<evidence type="ECO:0000313" key="2">
    <source>
        <dbReference type="EMBL" id="KYQ93292.1"/>
    </source>
</evidence>
<feature type="chain" id="PRO_5007593289" evidence="1">
    <location>
        <begin position="22"/>
        <end position="337"/>
    </location>
</feature>
<gene>
    <name evidence="2" type="ORF">DLAC_05955</name>
</gene>
<comment type="caution">
    <text evidence="2">The sequence shown here is derived from an EMBL/GenBank/DDBJ whole genome shotgun (WGS) entry which is preliminary data.</text>
</comment>
<reference evidence="2 3" key="1">
    <citation type="submission" date="2015-12" db="EMBL/GenBank/DDBJ databases">
        <title>Dictyostelia acquired genes for synthesis and detection of signals that induce cell-type specialization by lateral gene transfer from prokaryotes.</title>
        <authorList>
            <person name="Gloeckner G."/>
            <person name="Schaap P."/>
        </authorList>
    </citation>
    <scope>NUCLEOTIDE SEQUENCE [LARGE SCALE GENOMIC DNA]</scope>
    <source>
        <strain evidence="2 3">TK</strain>
    </source>
</reference>
<feature type="signal peptide" evidence="1">
    <location>
        <begin position="1"/>
        <end position="21"/>
    </location>
</feature>
<evidence type="ECO:0000313" key="3">
    <source>
        <dbReference type="Proteomes" id="UP000076078"/>
    </source>
</evidence>